<organism evidence="1 2">
    <name type="scientific">Acrocarpospora macrocephala</name>
    <dbReference type="NCBI Taxonomy" id="150177"/>
    <lineage>
        <taxon>Bacteria</taxon>
        <taxon>Bacillati</taxon>
        <taxon>Actinomycetota</taxon>
        <taxon>Actinomycetes</taxon>
        <taxon>Streptosporangiales</taxon>
        <taxon>Streptosporangiaceae</taxon>
        <taxon>Acrocarpospora</taxon>
    </lineage>
</organism>
<dbReference type="AlphaFoldDB" id="A0A5M3WPY9"/>
<dbReference type="EMBL" id="BLAE01000020">
    <property type="protein sequence ID" value="GES10259.1"/>
    <property type="molecule type" value="Genomic_DNA"/>
</dbReference>
<accession>A0A5M3WPY9</accession>
<comment type="caution">
    <text evidence="1">The sequence shown here is derived from an EMBL/GenBank/DDBJ whole genome shotgun (WGS) entry which is preliminary data.</text>
</comment>
<protein>
    <submittedName>
        <fullName evidence="1">Uncharacterized protein</fullName>
    </submittedName>
</protein>
<proteinExistence type="predicted"/>
<evidence type="ECO:0000313" key="2">
    <source>
        <dbReference type="Proteomes" id="UP000331127"/>
    </source>
</evidence>
<reference evidence="1 2" key="1">
    <citation type="submission" date="2019-10" db="EMBL/GenBank/DDBJ databases">
        <title>Whole genome shotgun sequence of Acrocarpospora macrocephala NBRC 16266.</title>
        <authorList>
            <person name="Ichikawa N."/>
            <person name="Kimura A."/>
            <person name="Kitahashi Y."/>
            <person name="Komaki H."/>
            <person name="Oguchi A."/>
        </authorList>
    </citation>
    <scope>NUCLEOTIDE SEQUENCE [LARGE SCALE GENOMIC DNA]</scope>
    <source>
        <strain evidence="1 2">NBRC 16266</strain>
    </source>
</reference>
<keyword evidence="2" id="KW-1185">Reference proteome</keyword>
<dbReference type="Proteomes" id="UP000331127">
    <property type="component" value="Unassembled WGS sequence"/>
</dbReference>
<gene>
    <name evidence="1" type="ORF">Amac_038560</name>
</gene>
<dbReference type="Pfam" id="PF19450">
    <property type="entry name" value="DUF5988"/>
    <property type="match status" value="1"/>
</dbReference>
<dbReference type="RefSeq" id="WP_218041160.1">
    <property type="nucleotide sequence ID" value="NZ_BAAAHL010000045.1"/>
</dbReference>
<sequence length="67" mass="7618">MTSTRIVLDGGPEFKHGRVRPADDGYEKVKILLGSGYEHFVHNGEFLELDGENLPVFQWSERTKIAE</sequence>
<evidence type="ECO:0000313" key="1">
    <source>
        <dbReference type="EMBL" id="GES10259.1"/>
    </source>
</evidence>
<dbReference type="InterPro" id="IPR046030">
    <property type="entry name" value="DUF5988"/>
</dbReference>
<name>A0A5M3WPY9_9ACTN</name>